<feature type="region of interest" description="Disordered" evidence="1">
    <location>
        <begin position="69"/>
        <end position="120"/>
    </location>
</feature>
<gene>
    <name evidence="2" type="ORF">DSPE1174_LOCUS1907</name>
</gene>
<evidence type="ECO:0000256" key="1">
    <source>
        <dbReference type="SAM" id="MobiDB-lite"/>
    </source>
</evidence>
<dbReference type="AlphaFoldDB" id="A0A7S2ANX2"/>
<protein>
    <submittedName>
        <fullName evidence="2">Uncharacterized protein</fullName>
    </submittedName>
</protein>
<sequence>MEMRSMTPDEKKAYEDFVKHFEPAPAEEVEVDKSLFAAFMKQSKQSIPSQDQVIQAEAKNLVRKFNIKGVPSPSTTSSSSDQAKFAMKRPFPSRKPQRPVLSRKRQMSTTQFPLHTDSTKSDTHVPIRVIVDLSPLAPDLKTRNGKAISSSASKQFSIKLNGFPFSPVYENDEFLGALSIFTDDVLQIPIYMPVVENPLLATTDTTSVRRAADLSSLLTLVNDSQTPHPFREVCTLLLESTTHNDSDLLEHELLISFGLHKKDSACATGAVAYNTLEALGHALLSLSTKPTQPKRHLIFKLTWQNANNGRIYSLYAPPSETPVIENSDGDQRQEILGVENQEAFGQDHGEEVVVEVHDTSDDESFYLDSEWNFNNNNNSNSNDPLTDENLTSDHVQPMKPMGISSPPSVPLQAANVTPSESTSTDNWESQRRKSVEKMQVGYNIAHMYCVAF</sequence>
<accession>A0A7S2ANX2</accession>
<feature type="compositionally biased region" description="Low complexity" evidence="1">
    <location>
        <begin position="71"/>
        <end position="80"/>
    </location>
</feature>
<feature type="region of interest" description="Disordered" evidence="1">
    <location>
        <begin position="372"/>
        <end position="432"/>
    </location>
</feature>
<organism evidence="2">
    <name type="scientific">Octactis speculum</name>
    <dbReference type="NCBI Taxonomy" id="3111310"/>
    <lineage>
        <taxon>Eukaryota</taxon>
        <taxon>Sar</taxon>
        <taxon>Stramenopiles</taxon>
        <taxon>Ochrophyta</taxon>
        <taxon>Dictyochophyceae</taxon>
        <taxon>Dictyochales</taxon>
        <taxon>Dictyochaceae</taxon>
        <taxon>Octactis</taxon>
    </lineage>
</organism>
<dbReference type="EMBL" id="HBGS01003716">
    <property type="protein sequence ID" value="CAD9373500.1"/>
    <property type="molecule type" value="Transcribed_RNA"/>
</dbReference>
<evidence type="ECO:0000313" key="2">
    <source>
        <dbReference type="EMBL" id="CAD9373500.1"/>
    </source>
</evidence>
<name>A0A7S2ANX2_9STRA</name>
<feature type="compositionally biased region" description="Basic residues" evidence="1">
    <location>
        <begin position="91"/>
        <end position="106"/>
    </location>
</feature>
<feature type="compositionally biased region" description="Low complexity" evidence="1">
    <location>
        <begin position="372"/>
        <end position="382"/>
    </location>
</feature>
<reference evidence="2" key="1">
    <citation type="submission" date="2021-01" db="EMBL/GenBank/DDBJ databases">
        <authorList>
            <person name="Corre E."/>
            <person name="Pelletier E."/>
            <person name="Niang G."/>
            <person name="Scheremetjew M."/>
            <person name="Finn R."/>
            <person name="Kale V."/>
            <person name="Holt S."/>
            <person name="Cochrane G."/>
            <person name="Meng A."/>
            <person name="Brown T."/>
            <person name="Cohen L."/>
        </authorList>
    </citation>
    <scope>NUCLEOTIDE SEQUENCE</scope>
    <source>
        <strain evidence="2">CCMP1381</strain>
    </source>
</reference>
<proteinExistence type="predicted"/>
<feature type="compositionally biased region" description="Polar residues" evidence="1">
    <location>
        <begin position="414"/>
        <end position="427"/>
    </location>
</feature>